<reference evidence="1" key="2">
    <citation type="journal article" date="2021" name="Syst. Appl. Microbiol.">
        <title>Roseomonas hellenica sp. nov., isolated from roots of wild-growing Alkanna tinctoria.</title>
        <authorList>
            <person name="Rat A."/>
            <person name="Naranjo H.D."/>
            <person name="Lebbe L."/>
            <person name="Cnockaert M."/>
            <person name="Krigas N."/>
            <person name="Grigoriadou K."/>
            <person name="Maloupa E."/>
            <person name="Willems A."/>
        </authorList>
    </citation>
    <scope>NUCLEOTIDE SEQUENCE</scope>
    <source>
        <strain evidence="1">LMG 31231</strain>
    </source>
</reference>
<dbReference type="RefSeq" id="WP_211860257.1">
    <property type="nucleotide sequence ID" value="NZ_JAAEDM010000003.1"/>
</dbReference>
<evidence type="ECO:0000313" key="1">
    <source>
        <dbReference type="EMBL" id="MBR0669877.1"/>
    </source>
</evidence>
<dbReference type="Pfam" id="PF19879">
    <property type="entry name" value="DUF6352"/>
    <property type="match status" value="1"/>
</dbReference>
<accession>A0A9X9WRU8</accession>
<dbReference type="EMBL" id="JAAEDM010000003">
    <property type="protein sequence ID" value="MBR0669877.1"/>
    <property type="molecule type" value="Genomic_DNA"/>
</dbReference>
<reference evidence="1" key="1">
    <citation type="submission" date="2020-01" db="EMBL/GenBank/DDBJ databases">
        <authorList>
            <person name="Rat A."/>
        </authorList>
    </citation>
    <scope>NUCLEOTIDE SEQUENCE</scope>
    <source>
        <strain evidence="1">LMG 31231</strain>
    </source>
</reference>
<sequence>MSGLLSPGDFWVASGHHLCDEMEHGRLGATPDLWRAFLARPELVPPEEACDAERTLHAALMEDPRQAVEPTRIAALADADARDNFTHFLRFRDRVAAQPSLEAAWLALYREGVTGIPPILLQMLTHLVARAALEGEGDPFALRAGELLYRPQRAAIHQGALLLADEEVVEMRGRDGGFGAIGQLLTEAGAPPREVELDVLTEANGPLYAGRSDAHDFALDIAEGRDGQRGLARALERFIRHIFAEEVAIRPVPVIEDSNWTWHVGLDAEATAIANDLWQGKKVKQERLARILWLGVMEFGDASRVLPRVAGRPVYLALAMDAANRVRMKPQNLVSGLPLVAKEEAA</sequence>
<organism evidence="1 2">
    <name type="scientific">Neoroseomonas soli</name>
    <dbReference type="NCBI Taxonomy" id="1081025"/>
    <lineage>
        <taxon>Bacteria</taxon>
        <taxon>Pseudomonadati</taxon>
        <taxon>Pseudomonadota</taxon>
        <taxon>Alphaproteobacteria</taxon>
        <taxon>Acetobacterales</taxon>
        <taxon>Acetobacteraceae</taxon>
        <taxon>Neoroseomonas</taxon>
    </lineage>
</organism>
<evidence type="ECO:0000313" key="2">
    <source>
        <dbReference type="Proteomes" id="UP001138751"/>
    </source>
</evidence>
<proteinExistence type="predicted"/>
<protein>
    <submittedName>
        <fullName evidence="1">Uncharacterized protein</fullName>
    </submittedName>
</protein>
<name>A0A9X9WRU8_9PROT</name>
<dbReference type="InterPro" id="IPR045932">
    <property type="entry name" value="DUF6352"/>
</dbReference>
<keyword evidence="2" id="KW-1185">Reference proteome</keyword>
<gene>
    <name evidence="1" type="ORF">GXW76_01710</name>
</gene>
<dbReference type="Proteomes" id="UP001138751">
    <property type="component" value="Unassembled WGS sequence"/>
</dbReference>
<dbReference type="AlphaFoldDB" id="A0A9X9WRU8"/>
<comment type="caution">
    <text evidence="1">The sequence shown here is derived from an EMBL/GenBank/DDBJ whole genome shotgun (WGS) entry which is preliminary data.</text>
</comment>